<feature type="domain" description="BZIP" evidence="9">
    <location>
        <begin position="116"/>
        <end position="173"/>
    </location>
</feature>
<dbReference type="EMBL" id="QVQW01000054">
    <property type="protein sequence ID" value="RKU42574.1"/>
    <property type="molecule type" value="Genomic_DNA"/>
</dbReference>
<evidence type="ECO:0000313" key="11">
    <source>
        <dbReference type="Proteomes" id="UP000275385"/>
    </source>
</evidence>
<evidence type="ECO:0000256" key="7">
    <source>
        <dbReference type="ARBA" id="ARBA00023242"/>
    </source>
</evidence>
<comment type="caution">
    <text evidence="10">The sequence shown here is derived from an EMBL/GenBank/DDBJ whole genome shotgun (WGS) entry which is preliminary data.</text>
</comment>
<reference evidence="10 11" key="1">
    <citation type="submission" date="2018-08" db="EMBL/GenBank/DDBJ databases">
        <title>Draft genome of the lignicolous fungus Coniochaeta pulveracea.</title>
        <authorList>
            <person name="Borstlap C.J."/>
            <person name="De Witt R.N."/>
            <person name="Botha A."/>
            <person name="Volschenk H."/>
        </authorList>
    </citation>
    <scope>NUCLEOTIDE SEQUENCE [LARGE SCALE GENOMIC DNA]</scope>
    <source>
        <strain evidence="10 11">CAB683</strain>
    </source>
</reference>
<dbReference type="GO" id="GO:0045944">
    <property type="term" value="P:positive regulation of transcription by RNA polymerase II"/>
    <property type="evidence" value="ECO:0007669"/>
    <property type="project" value="InterPro"/>
</dbReference>
<dbReference type="InterPro" id="IPR044280">
    <property type="entry name" value="Hac1/HY5"/>
</dbReference>
<evidence type="ECO:0000256" key="5">
    <source>
        <dbReference type="ARBA" id="ARBA00023163"/>
    </source>
</evidence>
<feature type="compositionally biased region" description="Polar residues" evidence="8">
    <location>
        <begin position="1"/>
        <end position="32"/>
    </location>
</feature>
<evidence type="ECO:0000313" key="10">
    <source>
        <dbReference type="EMBL" id="RKU42574.1"/>
    </source>
</evidence>
<evidence type="ECO:0000256" key="3">
    <source>
        <dbReference type="ARBA" id="ARBA00023015"/>
    </source>
</evidence>
<dbReference type="AlphaFoldDB" id="A0A420Y3V6"/>
<evidence type="ECO:0000256" key="1">
    <source>
        <dbReference type="ARBA" id="ARBA00004123"/>
    </source>
</evidence>
<feature type="compositionally biased region" description="Basic and acidic residues" evidence="8">
    <location>
        <begin position="110"/>
        <end position="124"/>
    </location>
</feature>
<dbReference type="SUPFAM" id="SSF57959">
    <property type="entry name" value="Leucine zipper domain"/>
    <property type="match status" value="1"/>
</dbReference>
<dbReference type="Pfam" id="PF07716">
    <property type="entry name" value="bZIP_2"/>
    <property type="match status" value="1"/>
</dbReference>
<dbReference type="GO" id="GO:0005634">
    <property type="term" value="C:nucleus"/>
    <property type="evidence" value="ECO:0007669"/>
    <property type="project" value="UniProtKB-SubCell"/>
</dbReference>
<keyword evidence="11" id="KW-1185">Reference proteome</keyword>
<feature type="region of interest" description="Disordered" evidence="8">
    <location>
        <begin position="1"/>
        <end position="141"/>
    </location>
</feature>
<keyword evidence="3" id="KW-0805">Transcription regulation</keyword>
<evidence type="ECO:0000256" key="2">
    <source>
        <dbReference type="ARBA" id="ARBA00007163"/>
    </source>
</evidence>
<keyword evidence="5" id="KW-0804">Transcription</keyword>
<feature type="region of interest" description="Disordered" evidence="8">
    <location>
        <begin position="375"/>
        <end position="424"/>
    </location>
</feature>
<proteinExistence type="inferred from homology"/>
<sequence length="576" mass="62215">MSITWAGEPSSQTLTNLKFEQSPTQSFLSASGSEMYPPLFGGSPAPSTLNPLDVMTPNSQQGDDQRPDYSGASASPEPTSAEKKPVKKRKSWGQVLPEPKTNLPPRKRAKTEDEKEQRRVERVLRNRRAAQSSRERKRQEVEQLEKKNQELLAFVEQIQKQNLALRQENHQLRISSGVAPKSSSSFDALLPAPVTLSSELFGSQSGHDAALSSQATSSSIHQSLLAPSGQFDSHQTVNPASLSPALSPVAEGDESDDEHGPATPVAIFSSAPVTSEKAFPDAMRHPAAMLYDLQCPSAEAPQSWLEASKPNPALALILSLQVLLMSVSTALSFCRRPLTQITFSMRAGFSIPPTRPVLKTIIVLVTTPKTFFQSTPTTATTSVIPPSTPMSTSTTSSTTTSPPTSSCSNSPCPTTSPVSTRPSQTLRLKTLRKILSCSPNCARPLSDATVEVLRLVQSKRHQVERAPGGDASTTSGGGGVWPEQQPQEAEDTPWFSGVPLPSEAVLITLLWVIRVEEQKSLRRRRFPNAEAMDLDSLGESQSWHQSKIVLKVADEAGQAGCTVRGDRVEQSSTPLA</sequence>
<accession>A0A420Y3V6</accession>
<dbReference type="InterPro" id="IPR046347">
    <property type="entry name" value="bZIP_sf"/>
</dbReference>
<dbReference type="GO" id="GO:0006986">
    <property type="term" value="P:response to unfolded protein"/>
    <property type="evidence" value="ECO:0007669"/>
    <property type="project" value="UniProtKB-KW"/>
</dbReference>
<comment type="similarity">
    <text evidence="2">Belongs to the bZIP family.</text>
</comment>
<dbReference type="GO" id="GO:0003677">
    <property type="term" value="F:DNA binding"/>
    <property type="evidence" value="ECO:0007669"/>
    <property type="project" value="UniProtKB-KW"/>
</dbReference>
<feature type="compositionally biased region" description="Polar residues" evidence="8">
    <location>
        <begin position="230"/>
        <end position="241"/>
    </location>
</feature>
<keyword evidence="7" id="KW-0539">Nucleus</keyword>
<dbReference type="PROSITE" id="PS50217">
    <property type="entry name" value="BZIP"/>
    <property type="match status" value="1"/>
</dbReference>
<evidence type="ECO:0000256" key="8">
    <source>
        <dbReference type="SAM" id="MobiDB-lite"/>
    </source>
</evidence>
<comment type="subcellular location">
    <subcellularLocation>
        <location evidence="1">Nucleus</location>
    </subcellularLocation>
</comment>
<name>A0A420Y3V6_9PEZI</name>
<dbReference type="CDD" id="cd14710">
    <property type="entry name" value="bZIP_HAC1-like"/>
    <property type="match status" value="1"/>
</dbReference>
<organism evidence="10 11">
    <name type="scientific">Coniochaeta pulveracea</name>
    <dbReference type="NCBI Taxonomy" id="177199"/>
    <lineage>
        <taxon>Eukaryota</taxon>
        <taxon>Fungi</taxon>
        <taxon>Dikarya</taxon>
        <taxon>Ascomycota</taxon>
        <taxon>Pezizomycotina</taxon>
        <taxon>Sordariomycetes</taxon>
        <taxon>Sordariomycetidae</taxon>
        <taxon>Coniochaetales</taxon>
        <taxon>Coniochaetaceae</taxon>
        <taxon>Coniochaeta</taxon>
    </lineage>
</organism>
<protein>
    <recommendedName>
        <fullName evidence="9">BZIP domain-containing protein</fullName>
    </recommendedName>
</protein>
<dbReference type="InterPro" id="IPR004827">
    <property type="entry name" value="bZIP"/>
</dbReference>
<dbReference type="Gene3D" id="1.20.5.170">
    <property type="match status" value="1"/>
</dbReference>
<dbReference type="STRING" id="177199.A0A420Y3V6"/>
<gene>
    <name evidence="10" type="ORF">DL546_002663</name>
</gene>
<evidence type="ECO:0000256" key="6">
    <source>
        <dbReference type="ARBA" id="ARBA00023230"/>
    </source>
</evidence>
<dbReference type="SMART" id="SM00338">
    <property type="entry name" value="BRLZ"/>
    <property type="match status" value="1"/>
</dbReference>
<evidence type="ECO:0000256" key="4">
    <source>
        <dbReference type="ARBA" id="ARBA00023125"/>
    </source>
</evidence>
<dbReference type="GO" id="GO:0000981">
    <property type="term" value="F:DNA-binding transcription factor activity, RNA polymerase II-specific"/>
    <property type="evidence" value="ECO:0007669"/>
    <property type="project" value="InterPro"/>
</dbReference>
<feature type="compositionally biased region" description="Polar residues" evidence="8">
    <location>
        <begin position="45"/>
        <end position="62"/>
    </location>
</feature>
<keyword evidence="6" id="KW-0834">Unfolded protein response</keyword>
<evidence type="ECO:0000259" key="9">
    <source>
        <dbReference type="PROSITE" id="PS50217"/>
    </source>
</evidence>
<dbReference type="Proteomes" id="UP000275385">
    <property type="component" value="Unassembled WGS sequence"/>
</dbReference>
<feature type="region of interest" description="Disordered" evidence="8">
    <location>
        <begin position="229"/>
        <end position="265"/>
    </location>
</feature>
<keyword evidence="4" id="KW-0238">DNA-binding</keyword>
<dbReference type="PANTHER" id="PTHR46714">
    <property type="entry name" value="TRANSCRIPTIONAL ACTIVATOR HAC1"/>
    <property type="match status" value="1"/>
</dbReference>
<feature type="region of interest" description="Disordered" evidence="8">
    <location>
        <begin position="461"/>
        <end position="496"/>
    </location>
</feature>
<dbReference type="PANTHER" id="PTHR46714:SF6">
    <property type="entry name" value="TRANSCRIPTIONAL ACTIVATOR HAC1"/>
    <property type="match status" value="1"/>
</dbReference>
<dbReference type="OrthoDB" id="674948at2759"/>